<sequence>MGRATSSSSSSIDSNNHQSLSSSSSLSQLKRDLSTDLRLGLSISASQHNSSSTPRVQTLDYPPIQSLVAEGNECNDHATFFVKVYMEGIPIGRKLDLLAHDGYDDLIRTLDYMFNTNILWGAEVDTMHPEKCHVLTYEDEEGDLMMVGDVPWEMFLSTVKRLKITRAGPC</sequence>
<keyword evidence="5 10" id="KW-0805">Transcription regulation</keyword>
<dbReference type="PANTHER" id="PTHR31734:SF94">
    <property type="entry name" value="AUXIN-RESPONSIVE PROTEIN IAA30"/>
    <property type="match status" value="1"/>
</dbReference>
<dbReference type="RefSeq" id="XP_030945619.1">
    <property type="nucleotide sequence ID" value="XM_031089759.1"/>
</dbReference>
<dbReference type="InterPro" id="IPR033389">
    <property type="entry name" value="AUX/IAA_dom"/>
</dbReference>
<dbReference type="OrthoDB" id="652411at2759"/>
<comment type="subunit">
    <text evidence="3 10">Homodimers and heterodimers.</text>
</comment>
<evidence type="ECO:0000256" key="1">
    <source>
        <dbReference type="ARBA" id="ARBA00004123"/>
    </source>
</evidence>
<evidence type="ECO:0000259" key="12">
    <source>
        <dbReference type="PROSITE" id="PS51745"/>
    </source>
</evidence>
<dbReference type="KEGG" id="qlo:115970086"/>
<protein>
    <recommendedName>
        <fullName evidence="10">Auxin-responsive protein</fullName>
    </recommendedName>
</protein>
<evidence type="ECO:0000256" key="6">
    <source>
        <dbReference type="ARBA" id="ARBA00023163"/>
    </source>
</evidence>
<dbReference type="InterPro" id="IPR053793">
    <property type="entry name" value="PB1-like"/>
</dbReference>
<dbReference type="GO" id="GO:0009734">
    <property type="term" value="P:auxin-activated signaling pathway"/>
    <property type="evidence" value="ECO:0007669"/>
    <property type="project" value="UniProtKB-UniRule"/>
</dbReference>
<dbReference type="OMA" id="SRANYHY"/>
<feature type="domain" description="PB1" evidence="12">
    <location>
        <begin position="79"/>
        <end position="170"/>
    </location>
</feature>
<dbReference type="Gene3D" id="3.10.20.90">
    <property type="entry name" value="Phosphatidylinositol 3-kinase Catalytic Subunit, Chain A, domain 1"/>
    <property type="match status" value="1"/>
</dbReference>
<dbReference type="Proteomes" id="UP000594261">
    <property type="component" value="Chromosome 12"/>
</dbReference>
<accession>A0A7N2N7W2</accession>
<dbReference type="InParanoid" id="A0A7N2N7W2"/>
<dbReference type="FunCoup" id="A0A7N2N7W2">
    <property type="interactions" value="198"/>
</dbReference>
<dbReference type="InterPro" id="IPR003311">
    <property type="entry name" value="AUX_IAA"/>
</dbReference>
<proteinExistence type="inferred from homology"/>
<evidence type="ECO:0000256" key="5">
    <source>
        <dbReference type="ARBA" id="ARBA00023015"/>
    </source>
</evidence>
<evidence type="ECO:0000256" key="10">
    <source>
        <dbReference type="RuleBase" id="RU004549"/>
    </source>
</evidence>
<evidence type="ECO:0000256" key="4">
    <source>
        <dbReference type="ARBA" id="ARBA00022491"/>
    </source>
</evidence>
<dbReference type="SUPFAM" id="SSF54277">
    <property type="entry name" value="CAD &amp; PB1 domains"/>
    <property type="match status" value="1"/>
</dbReference>
<organism evidence="13 14">
    <name type="scientific">Quercus lobata</name>
    <name type="common">Valley oak</name>
    <dbReference type="NCBI Taxonomy" id="97700"/>
    <lineage>
        <taxon>Eukaryota</taxon>
        <taxon>Viridiplantae</taxon>
        <taxon>Streptophyta</taxon>
        <taxon>Embryophyta</taxon>
        <taxon>Tracheophyta</taxon>
        <taxon>Spermatophyta</taxon>
        <taxon>Magnoliopsida</taxon>
        <taxon>eudicotyledons</taxon>
        <taxon>Gunneridae</taxon>
        <taxon>Pentapetalae</taxon>
        <taxon>rosids</taxon>
        <taxon>fabids</taxon>
        <taxon>Fagales</taxon>
        <taxon>Fagaceae</taxon>
        <taxon>Quercus</taxon>
    </lineage>
</organism>
<keyword evidence="8 10" id="KW-0927">Auxin signaling pathway</keyword>
<keyword evidence="6 10" id="KW-0804">Transcription</keyword>
<keyword evidence="7 10" id="KW-0539">Nucleus</keyword>
<evidence type="ECO:0000256" key="11">
    <source>
        <dbReference type="SAM" id="MobiDB-lite"/>
    </source>
</evidence>
<dbReference type="GeneID" id="115970086"/>
<evidence type="ECO:0000256" key="3">
    <source>
        <dbReference type="ARBA" id="ARBA00011726"/>
    </source>
</evidence>
<reference evidence="13" key="2">
    <citation type="submission" date="2021-01" db="UniProtKB">
        <authorList>
            <consortium name="EnsemblPlants"/>
        </authorList>
    </citation>
    <scope>IDENTIFICATION</scope>
</reference>
<dbReference type="PROSITE" id="PS51745">
    <property type="entry name" value="PB1"/>
    <property type="match status" value="1"/>
</dbReference>
<dbReference type="GO" id="GO:0048364">
    <property type="term" value="P:root development"/>
    <property type="evidence" value="ECO:0007669"/>
    <property type="project" value="UniProtKB-ARBA"/>
</dbReference>
<dbReference type="GO" id="GO:0006355">
    <property type="term" value="P:regulation of DNA-templated transcription"/>
    <property type="evidence" value="ECO:0007669"/>
    <property type="project" value="InterPro"/>
</dbReference>
<evidence type="ECO:0000313" key="13">
    <source>
        <dbReference type="EnsemblPlants" id="QL12p035012:mrna"/>
    </source>
</evidence>
<name>A0A7N2N7W2_QUELO</name>
<dbReference type="PANTHER" id="PTHR31734">
    <property type="entry name" value="AUXIN-RESPONSIVE PROTEIN IAA17"/>
    <property type="match status" value="1"/>
</dbReference>
<feature type="region of interest" description="Disordered" evidence="11">
    <location>
        <begin position="1"/>
        <end position="26"/>
    </location>
</feature>
<dbReference type="EMBL" id="LRBV02000012">
    <property type="status" value="NOT_ANNOTATED_CDS"/>
    <property type="molecule type" value="Genomic_DNA"/>
</dbReference>
<evidence type="ECO:0000313" key="14">
    <source>
        <dbReference type="Proteomes" id="UP000594261"/>
    </source>
</evidence>
<dbReference type="AlphaFoldDB" id="A0A7N2N7W2"/>
<gene>
    <name evidence="13" type="primary">LOC115970086</name>
</gene>
<comment type="function">
    <text evidence="9">Aux/IAA proteins are short-lived transcriptional factors that function as repressors of early auxin response genes at low auxin concentrations. Repression is thought to result from the interaction with auxin response factors (ARFs), proteins that bind to the auxin-responsive promoter element (AuxRE). Formation of heterodimers with ARF proteins may alter their ability to modulate early auxin response genes expression.</text>
</comment>
<comment type="subcellular location">
    <subcellularLocation>
        <location evidence="1 10">Nucleus</location>
    </subcellularLocation>
</comment>
<keyword evidence="4 10" id="KW-0678">Repressor</keyword>
<dbReference type="EnsemblPlants" id="QL12p035012:mrna">
    <property type="protein sequence ID" value="QL12p035012:mrna"/>
    <property type="gene ID" value="QL12p035012"/>
</dbReference>
<comment type="similarity">
    <text evidence="2 10">Belongs to the Aux/IAA family.</text>
</comment>
<dbReference type="GO" id="GO:0005634">
    <property type="term" value="C:nucleus"/>
    <property type="evidence" value="ECO:0007669"/>
    <property type="project" value="UniProtKB-SubCell"/>
</dbReference>
<dbReference type="FunFam" id="3.10.20.90:FF:000247">
    <property type="entry name" value="Auxin-responsive protein"/>
    <property type="match status" value="1"/>
</dbReference>
<dbReference type="Gramene" id="QL12p035012:mrna">
    <property type="protein sequence ID" value="QL12p035012:mrna"/>
    <property type="gene ID" value="QL12p035012"/>
</dbReference>
<evidence type="ECO:0000256" key="2">
    <source>
        <dbReference type="ARBA" id="ARBA00006728"/>
    </source>
</evidence>
<evidence type="ECO:0000256" key="8">
    <source>
        <dbReference type="ARBA" id="ARBA00023294"/>
    </source>
</evidence>
<dbReference type="Pfam" id="PF02309">
    <property type="entry name" value="AUX_IAA"/>
    <property type="match status" value="1"/>
</dbReference>
<reference evidence="13 14" key="1">
    <citation type="journal article" date="2016" name="G3 (Bethesda)">
        <title>First Draft Assembly and Annotation of the Genome of a California Endemic Oak Quercus lobata Nee (Fagaceae).</title>
        <authorList>
            <person name="Sork V.L."/>
            <person name="Fitz-Gibbon S.T."/>
            <person name="Puiu D."/>
            <person name="Crepeau M."/>
            <person name="Gugger P.F."/>
            <person name="Sherman R."/>
            <person name="Stevens K."/>
            <person name="Langley C.H."/>
            <person name="Pellegrini M."/>
            <person name="Salzberg S.L."/>
        </authorList>
    </citation>
    <scope>NUCLEOTIDE SEQUENCE [LARGE SCALE GENOMIC DNA]</scope>
    <source>
        <strain evidence="13 14">cv. SW786</strain>
    </source>
</reference>
<evidence type="ECO:0000256" key="7">
    <source>
        <dbReference type="ARBA" id="ARBA00023242"/>
    </source>
</evidence>
<keyword evidence="14" id="KW-1185">Reference proteome</keyword>
<evidence type="ECO:0000256" key="9">
    <source>
        <dbReference type="ARBA" id="ARBA00025283"/>
    </source>
</evidence>
<dbReference type="GO" id="GO:0009630">
    <property type="term" value="P:gravitropism"/>
    <property type="evidence" value="ECO:0007669"/>
    <property type="project" value="UniProtKB-ARBA"/>
</dbReference>